<feature type="binding site" evidence="12">
    <location>
        <position position="7"/>
    </location>
    <ligand>
        <name>Zn(2+)</name>
        <dbReference type="ChEBI" id="CHEBI:29105"/>
    </ligand>
</feature>
<keyword evidence="9" id="KW-0804">Transcription</keyword>
<dbReference type="Pfam" id="PF00096">
    <property type="entry name" value="zf-C2H2"/>
    <property type="match status" value="6"/>
</dbReference>
<keyword evidence="6 12" id="KW-0862">Zinc</keyword>
<dbReference type="SMART" id="SM00355">
    <property type="entry name" value="ZnF_C2H2"/>
    <property type="match status" value="6"/>
</dbReference>
<gene>
    <name evidence="15" type="ORF">ABMA28_012697</name>
</gene>
<evidence type="ECO:0000259" key="13">
    <source>
        <dbReference type="PROSITE" id="PS50157"/>
    </source>
</evidence>
<reference evidence="15 16" key="1">
    <citation type="submission" date="2024-06" db="EMBL/GenBank/DDBJ databases">
        <title>A chromosome-level genome assembly of beet webworm, Loxostege sticticalis.</title>
        <authorList>
            <person name="Zhang Y."/>
        </authorList>
    </citation>
    <scope>NUCLEOTIDE SEQUENCE [LARGE SCALE GENOMIC DNA]</scope>
    <source>
        <strain evidence="15">AQ028</strain>
        <tissue evidence="15">Male pupae</tissue>
    </source>
</reference>
<name>A0ABD0S4Q0_LOXSC</name>
<dbReference type="PANTHER" id="PTHR24381">
    <property type="entry name" value="ZINC FINGER PROTEIN"/>
    <property type="match status" value="1"/>
</dbReference>
<dbReference type="Proteomes" id="UP001549921">
    <property type="component" value="Unassembled WGS sequence"/>
</dbReference>
<dbReference type="GO" id="GO:0045893">
    <property type="term" value="P:positive regulation of DNA-templated transcription"/>
    <property type="evidence" value="ECO:0007669"/>
    <property type="project" value="UniProtKB-ARBA"/>
</dbReference>
<comment type="caution">
    <text evidence="15">The sequence shown here is derived from an EMBL/GenBank/DDBJ whole genome shotgun (WGS) entry which is preliminary data.</text>
</comment>
<dbReference type="SUPFAM" id="SSF57667">
    <property type="entry name" value="beta-beta-alpha zinc fingers"/>
    <property type="match status" value="3"/>
</dbReference>
<evidence type="ECO:0000256" key="3">
    <source>
        <dbReference type="ARBA" id="ARBA00022723"/>
    </source>
</evidence>
<evidence type="ECO:0000256" key="8">
    <source>
        <dbReference type="ARBA" id="ARBA00023125"/>
    </source>
</evidence>
<dbReference type="PROSITE" id="PS50157">
    <property type="entry name" value="ZINC_FINGER_C2H2_2"/>
    <property type="match status" value="6"/>
</dbReference>
<dbReference type="PROSITE" id="PS51915">
    <property type="entry name" value="ZAD"/>
    <property type="match status" value="1"/>
</dbReference>
<evidence type="ECO:0000256" key="9">
    <source>
        <dbReference type="ARBA" id="ARBA00023163"/>
    </source>
</evidence>
<dbReference type="Gene3D" id="3.30.160.60">
    <property type="entry name" value="Classic Zinc Finger"/>
    <property type="match status" value="6"/>
</dbReference>
<feature type="domain" description="C2H2-type" evidence="13">
    <location>
        <begin position="238"/>
        <end position="265"/>
    </location>
</feature>
<dbReference type="GO" id="GO:0005634">
    <property type="term" value="C:nucleus"/>
    <property type="evidence" value="ECO:0007669"/>
    <property type="project" value="UniProtKB-SubCell"/>
</dbReference>
<keyword evidence="4" id="KW-0677">Repeat</keyword>
<evidence type="ECO:0000313" key="16">
    <source>
        <dbReference type="Proteomes" id="UP001549921"/>
    </source>
</evidence>
<comment type="similarity">
    <text evidence="2">Belongs to the krueppel C2H2-type zinc-finger protein family.</text>
</comment>
<evidence type="ECO:0000256" key="12">
    <source>
        <dbReference type="PROSITE-ProRule" id="PRU01263"/>
    </source>
</evidence>
<organism evidence="15 16">
    <name type="scientific">Loxostege sticticalis</name>
    <name type="common">Beet webworm moth</name>
    <dbReference type="NCBI Taxonomy" id="481309"/>
    <lineage>
        <taxon>Eukaryota</taxon>
        <taxon>Metazoa</taxon>
        <taxon>Ecdysozoa</taxon>
        <taxon>Arthropoda</taxon>
        <taxon>Hexapoda</taxon>
        <taxon>Insecta</taxon>
        <taxon>Pterygota</taxon>
        <taxon>Neoptera</taxon>
        <taxon>Endopterygota</taxon>
        <taxon>Lepidoptera</taxon>
        <taxon>Glossata</taxon>
        <taxon>Ditrysia</taxon>
        <taxon>Pyraloidea</taxon>
        <taxon>Crambidae</taxon>
        <taxon>Pyraustinae</taxon>
        <taxon>Loxostege</taxon>
    </lineage>
</organism>
<evidence type="ECO:0000256" key="6">
    <source>
        <dbReference type="ARBA" id="ARBA00022833"/>
    </source>
</evidence>
<dbReference type="GO" id="GO:0008270">
    <property type="term" value="F:zinc ion binding"/>
    <property type="evidence" value="ECO:0007669"/>
    <property type="project" value="UniProtKB-UniRule"/>
</dbReference>
<evidence type="ECO:0000256" key="10">
    <source>
        <dbReference type="ARBA" id="ARBA00023242"/>
    </source>
</evidence>
<feature type="domain" description="C2H2-type" evidence="13">
    <location>
        <begin position="266"/>
        <end position="293"/>
    </location>
</feature>
<dbReference type="PROSITE" id="PS00028">
    <property type="entry name" value="ZINC_FINGER_C2H2_1"/>
    <property type="match status" value="6"/>
</dbReference>
<dbReference type="GO" id="GO:0003700">
    <property type="term" value="F:DNA-binding transcription factor activity"/>
    <property type="evidence" value="ECO:0007669"/>
    <property type="project" value="UniProtKB-ARBA"/>
</dbReference>
<evidence type="ECO:0000256" key="11">
    <source>
        <dbReference type="PROSITE-ProRule" id="PRU00042"/>
    </source>
</evidence>
<evidence type="ECO:0000256" key="4">
    <source>
        <dbReference type="ARBA" id="ARBA00022737"/>
    </source>
</evidence>
<feature type="domain" description="C2H2-type" evidence="13">
    <location>
        <begin position="350"/>
        <end position="377"/>
    </location>
</feature>
<feature type="domain" description="C2H2-type" evidence="13">
    <location>
        <begin position="210"/>
        <end position="237"/>
    </location>
</feature>
<dbReference type="SUPFAM" id="SSF57716">
    <property type="entry name" value="Glucocorticoid receptor-like (DNA-binding domain)"/>
    <property type="match status" value="1"/>
</dbReference>
<dbReference type="InterPro" id="IPR036236">
    <property type="entry name" value="Znf_C2H2_sf"/>
</dbReference>
<feature type="domain" description="C2H2-type" evidence="13">
    <location>
        <begin position="294"/>
        <end position="321"/>
    </location>
</feature>
<dbReference type="SMART" id="SM00868">
    <property type="entry name" value="zf-AD"/>
    <property type="match status" value="1"/>
</dbReference>
<feature type="domain" description="C2H2-type" evidence="13">
    <location>
        <begin position="322"/>
        <end position="349"/>
    </location>
</feature>
<protein>
    <submittedName>
        <fullName evidence="15">Uncharacterized protein</fullName>
    </submittedName>
</protein>
<feature type="binding site" evidence="12">
    <location>
        <position position="48"/>
    </location>
    <ligand>
        <name>Zn(2+)</name>
        <dbReference type="ChEBI" id="CHEBI:29105"/>
    </ligand>
</feature>
<evidence type="ECO:0000256" key="2">
    <source>
        <dbReference type="ARBA" id="ARBA00006991"/>
    </source>
</evidence>
<dbReference type="FunFam" id="3.30.160.60:FF:000663">
    <property type="entry name" value="Zinc finger protein 45"/>
    <property type="match status" value="1"/>
</dbReference>
<dbReference type="GO" id="GO:0042802">
    <property type="term" value="F:identical protein binding"/>
    <property type="evidence" value="ECO:0007669"/>
    <property type="project" value="UniProtKB-ARBA"/>
</dbReference>
<evidence type="ECO:0000256" key="1">
    <source>
        <dbReference type="ARBA" id="ARBA00004123"/>
    </source>
</evidence>
<dbReference type="InterPro" id="IPR012934">
    <property type="entry name" value="Znf_AD"/>
</dbReference>
<dbReference type="FunFam" id="3.30.160.60:FF:000508">
    <property type="entry name" value="Myeloid zinc finger 1"/>
    <property type="match status" value="1"/>
</dbReference>
<dbReference type="AlphaFoldDB" id="A0ABD0S4Q0"/>
<evidence type="ECO:0000256" key="7">
    <source>
        <dbReference type="ARBA" id="ARBA00023015"/>
    </source>
</evidence>
<keyword evidence="8" id="KW-0238">DNA-binding</keyword>
<accession>A0ABD0S4Q0</accession>
<evidence type="ECO:0000256" key="5">
    <source>
        <dbReference type="ARBA" id="ARBA00022771"/>
    </source>
</evidence>
<keyword evidence="3 12" id="KW-0479">Metal-binding</keyword>
<keyword evidence="10" id="KW-0539">Nucleus</keyword>
<dbReference type="GO" id="GO:0003677">
    <property type="term" value="F:DNA binding"/>
    <property type="evidence" value="ECO:0007669"/>
    <property type="project" value="UniProtKB-KW"/>
</dbReference>
<sequence length="396" mass="45528">MANMQVCRVCLAHDMPMCSINNTMLQEFYEKNTNKPFNTKDGRLSMVCYICYHLLKKCHRFFESAVKANEVLQEMYDSKTQLSVTLISRSSIQCGYTIVYKYAPDNTPIVMVSDSDAFNRMTVYGDAHETGDSDTERSPYCLTVAVAIARLINWDTYSQALCDVTLSGPLDSPESVEAATEYIMERLSQALINTKNNTVSLMIRKERKRYVCNRCGKIVDNKSDLIAHFTKHTHKKTYVCHFCGKSCKSKPALKEHVRIHTGEKPFECDYCNKKFTQKSTVVKHLRMHTGEKPYTCDYCGVKISQLSNLRMHLKRHTGEKPFTCSYCQKSFPRKNHLTEHLRLHTGEMPFACVYCDKKFQQKRYLNRHVKAHSETKNTDAMVSGPKETDRVAACLQ</sequence>
<dbReference type="EMBL" id="JBEDNZ010000030">
    <property type="protein sequence ID" value="KAL0809060.1"/>
    <property type="molecule type" value="Genomic_DNA"/>
</dbReference>
<evidence type="ECO:0000259" key="14">
    <source>
        <dbReference type="PROSITE" id="PS51915"/>
    </source>
</evidence>
<evidence type="ECO:0000313" key="15">
    <source>
        <dbReference type="EMBL" id="KAL0809060.1"/>
    </source>
</evidence>
<feature type="domain" description="ZAD" evidence="14">
    <location>
        <begin position="5"/>
        <end position="75"/>
    </location>
</feature>
<feature type="binding site" evidence="12">
    <location>
        <position position="51"/>
    </location>
    <ligand>
        <name>Zn(2+)</name>
        <dbReference type="ChEBI" id="CHEBI:29105"/>
    </ligand>
</feature>
<comment type="subcellular location">
    <subcellularLocation>
        <location evidence="1">Nucleus</location>
    </subcellularLocation>
</comment>
<dbReference type="PANTHER" id="PTHR24381:SF393">
    <property type="entry name" value="CHROMATIN-LINKED ADAPTOR FOR MSL PROTEINS, ISOFORM B"/>
    <property type="match status" value="1"/>
</dbReference>
<dbReference type="FunFam" id="3.30.160.60:FF:002343">
    <property type="entry name" value="Zinc finger protein 33A"/>
    <property type="match status" value="1"/>
</dbReference>
<proteinExistence type="inferred from homology"/>
<dbReference type="InterPro" id="IPR013087">
    <property type="entry name" value="Znf_C2H2_type"/>
</dbReference>
<keyword evidence="5 11" id="KW-0863">Zinc-finger</keyword>
<dbReference type="FunFam" id="3.30.160.60:FF:001031">
    <property type="entry name" value="zinc finger protein 341 isoform X1"/>
    <property type="match status" value="1"/>
</dbReference>
<feature type="binding site" evidence="12">
    <location>
        <position position="10"/>
    </location>
    <ligand>
        <name>Zn(2+)</name>
        <dbReference type="ChEBI" id="CHEBI:29105"/>
    </ligand>
</feature>
<keyword evidence="7" id="KW-0805">Transcription regulation</keyword>